<dbReference type="Gene3D" id="3.40.1350.10">
    <property type="match status" value="1"/>
</dbReference>
<proteinExistence type="predicted"/>
<comment type="caution">
    <text evidence="1">The sequence shown here is derived from an EMBL/GenBank/DDBJ whole genome shotgun (WGS) entry which is preliminary data.</text>
</comment>
<dbReference type="AlphaFoldDB" id="X1TPP3"/>
<protein>
    <recommendedName>
        <fullName evidence="2">DUF91 domain-containing protein</fullName>
    </recommendedName>
</protein>
<feature type="non-terminal residue" evidence="1">
    <location>
        <position position="85"/>
    </location>
</feature>
<evidence type="ECO:0008006" key="2">
    <source>
        <dbReference type="Google" id="ProtNLM"/>
    </source>
</evidence>
<gene>
    <name evidence="1" type="ORF">S12H4_36707</name>
</gene>
<sequence>MLGFNVDESLKKKLNTRKDKIDILINLEENNELIIVECKTVKTSGYNKFSSVSRQLKAYYDLVLANNYRATKILLVAPEFSDEFI</sequence>
<dbReference type="EMBL" id="BARW01021905">
    <property type="protein sequence ID" value="GAI93346.1"/>
    <property type="molecule type" value="Genomic_DNA"/>
</dbReference>
<name>X1TPP3_9ZZZZ</name>
<reference evidence="1" key="1">
    <citation type="journal article" date="2014" name="Front. Microbiol.">
        <title>High frequency of phylogenetically diverse reductive dehalogenase-homologous genes in deep subseafloor sedimentary metagenomes.</title>
        <authorList>
            <person name="Kawai M."/>
            <person name="Futagami T."/>
            <person name="Toyoda A."/>
            <person name="Takaki Y."/>
            <person name="Nishi S."/>
            <person name="Hori S."/>
            <person name="Arai W."/>
            <person name="Tsubouchi T."/>
            <person name="Morono Y."/>
            <person name="Uchiyama I."/>
            <person name="Ito T."/>
            <person name="Fujiyama A."/>
            <person name="Inagaki F."/>
            <person name="Takami H."/>
        </authorList>
    </citation>
    <scope>NUCLEOTIDE SEQUENCE</scope>
    <source>
        <strain evidence="1">Expedition CK06-06</strain>
    </source>
</reference>
<dbReference type="GO" id="GO:0003676">
    <property type="term" value="F:nucleic acid binding"/>
    <property type="evidence" value="ECO:0007669"/>
    <property type="project" value="InterPro"/>
</dbReference>
<evidence type="ECO:0000313" key="1">
    <source>
        <dbReference type="EMBL" id="GAI93346.1"/>
    </source>
</evidence>
<organism evidence="1">
    <name type="scientific">marine sediment metagenome</name>
    <dbReference type="NCBI Taxonomy" id="412755"/>
    <lineage>
        <taxon>unclassified sequences</taxon>
        <taxon>metagenomes</taxon>
        <taxon>ecological metagenomes</taxon>
    </lineage>
</organism>
<accession>X1TPP3</accession>
<dbReference type="InterPro" id="IPR011856">
    <property type="entry name" value="tRNA_endonuc-like_dom_sf"/>
</dbReference>